<dbReference type="SMART" id="SM00829">
    <property type="entry name" value="PKS_ER"/>
    <property type="match status" value="1"/>
</dbReference>
<dbReference type="GO" id="GO:0016651">
    <property type="term" value="F:oxidoreductase activity, acting on NAD(P)H"/>
    <property type="evidence" value="ECO:0007669"/>
    <property type="project" value="InterPro"/>
</dbReference>
<evidence type="ECO:0000313" key="4">
    <source>
        <dbReference type="EMBL" id="CAF9942034.1"/>
    </source>
</evidence>
<evidence type="ECO:0000256" key="2">
    <source>
        <dbReference type="ARBA" id="ARBA00023002"/>
    </source>
</evidence>
<dbReference type="CDD" id="cd08249">
    <property type="entry name" value="enoyl_reductase_like"/>
    <property type="match status" value="1"/>
</dbReference>
<dbReference type="Pfam" id="PF00107">
    <property type="entry name" value="ADH_zinc_N"/>
    <property type="match status" value="1"/>
</dbReference>
<dbReference type="Proteomes" id="UP000664534">
    <property type="component" value="Unassembled WGS sequence"/>
</dbReference>
<accession>A0A8H3PJR4</accession>
<organism evidence="4 5">
    <name type="scientific">Imshaugia aleurites</name>
    <dbReference type="NCBI Taxonomy" id="172621"/>
    <lineage>
        <taxon>Eukaryota</taxon>
        <taxon>Fungi</taxon>
        <taxon>Dikarya</taxon>
        <taxon>Ascomycota</taxon>
        <taxon>Pezizomycotina</taxon>
        <taxon>Lecanoromycetes</taxon>
        <taxon>OSLEUM clade</taxon>
        <taxon>Lecanoromycetidae</taxon>
        <taxon>Lecanorales</taxon>
        <taxon>Lecanorineae</taxon>
        <taxon>Parmeliaceae</taxon>
        <taxon>Imshaugia</taxon>
    </lineage>
</organism>
<dbReference type="Pfam" id="PF08240">
    <property type="entry name" value="ADH_N"/>
    <property type="match status" value="1"/>
</dbReference>
<dbReference type="PANTHER" id="PTHR45348">
    <property type="entry name" value="HYPOTHETICAL OXIDOREDUCTASE (EUROFUNG)"/>
    <property type="match status" value="1"/>
</dbReference>
<protein>
    <recommendedName>
        <fullName evidence="3">Enoyl reductase (ER) domain-containing protein</fullName>
    </recommendedName>
</protein>
<comment type="similarity">
    <text evidence="1">Belongs to the zinc-containing alcohol dehydrogenase family.</text>
</comment>
<comment type="caution">
    <text evidence="4">The sequence shown here is derived from an EMBL/GenBank/DDBJ whole genome shotgun (WGS) entry which is preliminary data.</text>
</comment>
<dbReference type="SUPFAM" id="SSF51735">
    <property type="entry name" value="NAD(P)-binding Rossmann-fold domains"/>
    <property type="match status" value="1"/>
</dbReference>
<evidence type="ECO:0000313" key="5">
    <source>
        <dbReference type="Proteomes" id="UP000664534"/>
    </source>
</evidence>
<dbReference type="Gene3D" id="3.90.180.10">
    <property type="entry name" value="Medium-chain alcohol dehydrogenases, catalytic domain"/>
    <property type="match status" value="1"/>
</dbReference>
<dbReference type="InterPro" id="IPR036291">
    <property type="entry name" value="NAD(P)-bd_dom_sf"/>
</dbReference>
<gene>
    <name evidence="4" type="ORF">IMSHALPRED_003167</name>
</gene>
<dbReference type="OrthoDB" id="9992527at2759"/>
<feature type="domain" description="Enoyl reductase (ER)" evidence="3">
    <location>
        <begin position="9"/>
        <end position="363"/>
    </location>
</feature>
<proteinExistence type="inferred from homology"/>
<name>A0A8H3PJR4_9LECA</name>
<keyword evidence="2" id="KW-0560">Oxidoreductase</keyword>
<dbReference type="InterPro" id="IPR020843">
    <property type="entry name" value="ER"/>
</dbReference>
<dbReference type="PANTHER" id="PTHR45348:SF7">
    <property type="entry name" value="ZINC BINDING OXIDOREDUCTASE, PUTATIVE-RELATED"/>
    <property type="match status" value="1"/>
</dbReference>
<dbReference type="AlphaFoldDB" id="A0A8H3PJR4"/>
<reference evidence="4" key="1">
    <citation type="submission" date="2021-03" db="EMBL/GenBank/DDBJ databases">
        <authorList>
            <person name="Tagirdzhanova G."/>
        </authorList>
    </citation>
    <scope>NUCLEOTIDE SEQUENCE</scope>
</reference>
<dbReference type="InterPro" id="IPR013149">
    <property type="entry name" value="ADH-like_C"/>
</dbReference>
<evidence type="ECO:0000256" key="1">
    <source>
        <dbReference type="ARBA" id="ARBA00008072"/>
    </source>
</evidence>
<dbReference type="InterPro" id="IPR011032">
    <property type="entry name" value="GroES-like_sf"/>
</dbReference>
<keyword evidence="5" id="KW-1185">Reference proteome</keyword>
<dbReference type="SUPFAM" id="SSF50129">
    <property type="entry name" value="GroES-like"/>
    <property type="match status" value="1"/>
</dbReference>
<sequence length="390" mass="41869">MKALLLDAKQRSAHVKNTPNPQPSANELFIRVEAIALNPIDSRYTFHPLASTSRTIGSDFAGVVDALGDDVPPTSGLGPGDRVAGFLQGACSANERPGAFADYLVCPWDLVWKVGVGMRLQEAAAVSLCGLTAAQALFYRMGLEAPFSWPERPARTAGLEEHRPEAAGGLSFFVYGASTSVGLYAAQLVRRSAASSERRSIRLFGTAGQKHFEMLKAEPYSYDGLVDYHDEDWPAKIRGLTDGAGVDYAYDCISEGATVSKTGDTLAPGGKMAIVRSREGGAWTAPDLTVEPMYGAVWEGLGEFVQYQGMDLPASPEARSFAVAFYRWLSGGGRLKPNPLREMPGGLEAIVDEGFRLLGSGTMGDRDAKSEKAWMRPLSAEKMVYGIAAE</sequence>
<dbReference type="Gene3D" id="3.40.50.720">
    <property type="entry name" value="NAD(P)-binding Rossmann-like Domain"/>
    <property type="match status" value="1"/>
</dbReference>
<dbReference type="EMBL" id="CAJPDT010000165">
    <property type="protein sequence ID" value="CAF9942034.1"/>
    <property type="molecule type" value="Genomic_DNA"/>
</dbReference>
<evidence type="ECO:0000259" key="3">
    <source>
        <dbReference type="SMART" id="SM00829"/>
    </source>
</evidence>
<dbReference type="InterPro" id="IPR047122">
    <property type="entry name" value="Trans-enoyl_RdTase-like"/>
</dbReference>
<dbReference type="InterPro" id="IPR013154">
    <property type="entry name" value="ADH-like_N"/>
</dbReference>